<accession>A0A1X7C176</accession>
<protein>
    <submittedName>
        <fullName evidence="11">TRAP-type mannitol/chloroaromatic compound transport system, small permease component</fullName>
    </submittedName>
</protein>
<dbReference type="EMBL" id="FWZU01000001">
    <property type="protein sequence ID" value="SME88105.1"/>
    <property type="molecule type" value="Genomic_DNA"/>
</dbReference>
<dbReference type="Proteomes" id="UP000192906">
    <property type="component" value="Unassembled WGS sequence"/>
</dbReference>
<keyword evidence="7 9" id="KW-0472">Membrane</keyword>
<feature type="transmembrane region" description="Helical" evidence="9">
    <location>
        <begin position="138"/>
        <end position="158"/>
    </location>
</feature>
<evidence type="ECO:0000256" key="9">
    <source>
        <dbReference type="SAM" id="Phobius"/>
    </source>
</evidence>
<dbReference type="InterPro" id="IPR007387">
    <property type="entry name" value="TRAP_DctQ"/>
</dbReference>
<dbReference type="OrthoDB" id="9794346at2"/>
<dbReference type="RefSeq" id="WP_085096794.1">
    <property type="nucleotide sequence ID" value="NZ_FWZU01000001.1"/>
</dbReference>
<keyword evidence="5 9" id="KW-0812">Transmembrane</keyword>
<evidence type="ECO:0000256" key="4">
    <source>
        <dbReference type="ARBA" id="ARBA00022519"/>
    </source>
</evidence>
<organism evidence="11 12">
    <name type="scientific">Desulfovibrio gilichinskyi</name>
    <dbReference type="NCBI Taxonomy" id="1519643"/>
    <lineage>
        <taxon>Bacteria</taxon>
        <taxon>Pseudomonadati</taxon>
        <taxon>Thermodesulfobacteriota</taxon>
        <taxon>Desulfovibrionia</taxon>
        <taxon>Desulfovibrionales</taxon>
        <taxon>Desulfovibrionaceae</taxon>
        <taxon>Desulfovibrio</taxon>
    </lineage>
</organism>
<feature type="transmembrane region" description="Helical" evidence="9">
    <location>
        <begin position="60"/>
        <end position="77"/>
    </location>
</feature>
<evidence type="ECO:0000313" key="12">
    <source>
        <dbReference type="Proteomes" id="UP000192906"/>
    </source>
</evidence>
<keyword evidence="4" id="KW-0997">Cell inner membrane</keyword>
<feature type="domain" description="Tripartite ATP-independent periplasmic transporters DctQ component" evidence="10">
    <location>
        <begin position="30"/>
        <end position="161"/>
    </location>
</feature>
<dbReference type="PANTHER" id="PTHR35011:SF4">
    <property type="entry name" value="SLL1102 PROTEIN"/>
    <property type="match status" value="1"/>
</dbReference>
<evidence type="ECO:0000256" key="5">
    <source>
        <dbReference type="ARBA" id="ARBA00022692"/>
    </source>
</evidence>
<reference evidence="12" key="1">
    <citation type="submission" date="2017-04" db="EMBL/GenBank/DDBJ databases">
        <authorList>
            <person name="Varghese N."/>
            <person name="Submissions S."/>
        </authorList>
    </citation>
    <scope>NUCLEOTIDE SEQUENCE [LARGE SCALE GENOMIC DNA]</scope>
    <source>
        <strain evidence="12">K3S</strain>
    </source>
</reference>
<dbReference type="AlphaFoldDB" id="A0A1X7C176"/>
<dbReference type="InterPro" id="IPR055348">
    <property type="entry name" value="DctQ"/>
</dbReference>
<comment type="subcellular location">
    <subcellularLocation>
        <location evidence="1">Cell inner membrane</location>
        <topology evidence="1">Multi-pass membrane protein</topology>
    </subcellularLocation>
</comment>
<evidence type="ECO:0000256" key="7">
    <source>
        <dbReference type="ARBA" id="ARBA00023136"/>
    </source>
</evidence>
<name>A0A1X7C176_9BACT</name>
<comment type="similarity">
    <text evidence="8">Belongs to the TRAP transporter small permease family.</text>
</comment>
<dbReference type="PANTHER" id="PTHR35011">
    <property type="entry name" value="2,3-DIKETO-L-GULONATE TRAP TRANSPORTER SMALL PERMEASE PROTEIN YIAM"/>
    <property type="match status" value="1"/>
</dbReference>
<sequence>MPKAIKIYVKYIDAINCRVGHLSLYLVFVMMGILLLSSIARAIFNTPLIWAVEMAQFTMAAYYLLGGGFSMILRAHVRMDVFYSQWSEKRRAVTDTITSFFLIFYLGVLLYGGLSSTAYSLEYGQRNYSAWAPPMSPIKIIMVIGITLMLLQSFSNFFKDVAKATGREIK</sequence>
<evidence type="ECO:0000256" key="1">
    <source>
        <dbReference type="ARBA" id="ARBA00004429"/>
    </source>
</evidence>
<feature type="transmembrane region" description="Helical" evidence="9">
    <location>
        <begin position="21"/>
        <end position="40"/>
    </location>
</feature>
<gene>
    <name evidence="11" type="ORF">SAMN06295933_0114</name>
</gene>
<proteinExistence type="inferred from homology"/>
<evidence type="ECO:0000256" key="6">
    <source>
        <dbReference type="ARBA" id="ARBA00022989"/>
    </source>
</evidence>
<evidence type="ECO:0000259" key="10">
    <source>
        <dbReference type="Pfam" id="PF04290"/>
    </source>
</evidence>
<dbReference type="STRING" id="1519643.SAMN06295933_0114"/>
<evidence type="ECO:0000313" key="11">
    <source>
        <dbReference type="EMBL" id="SME88105.1"/>
    </source>
</evidence>
<keyword evidence="2" id="KW-0813">Transport</keyword>
<keyword evidence="12" id="KW-1185">Reference proteome</keyword>
<dbReference type="GO" id="GO:0005886">
    <property type="term" value="C:plasma membrane"/>
    <property type="evidence" value="ECO:0007669"/>
    <property type="project" value="UniProtKB-SubCell"/>
</dbReference>
<feature type="transmembrane region" description="Helical" evidence="9">
    <location>
        <begin position="97"/>
        <end position="118"/>
    </location>
</feature>
<evidence type="ECO:0000256" key="3">
    <source>
        <dbReference type="ARBA" id="ARBA00022475"/>
    </source>
</evidence>
<evidence type="ECO:0000256" key="2">
    <source>
        <dbReference type="ARBA" id="ARBA00022448"/>
    </source>
</evidence>
<keyword evidence="3" id="KW-1003">Cell membrane</keyword>
<evidence type="ECO:0000256" key="8">
    <source>
        <dbReference type="ARBA" id="ARBA00038436"/>
    </source>
</evidence>
<dbReference type="Pfam" id="PF04290">
    <property type="entry name" value="DctQ"/>
    <property type="match status" value="1"/>
</dbReference>
<keyword evidence="6 9" id="KW-1133">Transmembrane helix</keyword>